<feature type="transmembrane region" description="Helical" evidence="1">
    <location>
        <begin position="6"/>
        <end position="27"/>
    </location>
</feature>
<accession>A0A918C9I6</accession>
<dbReference type="Proteomes" id="UP000603865">
    <property type="component" value="Unassembled WGS sequence"/>
</dbReference>
<keyword evidence="1" id="KW-0812">Transmembrane</keyword>
<comment type="caution">
    <text evidence="2">The sequence shown here is derived from an EMBL/GenBank/DDBJ whole genome shotgun (WGS) entry which is preliminary data.</text>
</comment>
<feature type="transmembrane region" description="Helical" evidence="1">
    <location>
        <begin position="39"/>
        <end position="63"/>
    </location>
</feature>
<keyword evidence="3" id="KW-1185">Reference proteome</keyword>
<gene>
    <name evidence="2" type="ORF">GCM10008957_26930</name>
</gene>
<reference evidence="2" key="1">
    <citation type="journal article" date="2014" name="Int. J. Syst. Evol. Microbiol.">
        <title>Complete genome sequence of Corynebacterium casei LMG S-19264T (=DSM 44701T), isolated from a smear-ripened cheese.</title>
        <authorList>
            <consortium name="US DOE Joint Genome Institute (JGI-PGF)"/>
            <person name="Walter F."/>
            <person name="Albersmeier A."/>
            <person name="Kalinowski J."/>
            <person name="Ruckert C."/>
        </authorList>
    </citation>
    <scope>NUCLEOTIDE SEQUENCE</scope>
    <source>
        <strain evidence="2">JCM 31311</strain>
    </source>
</reference>
<sequence length="101" mass="10878">MPIIAAFWLVVFLASVAAFFLYVITFGGVHFDLDHISTLVARSAGLIFVLYLLALFPLAALLLKASAKVAAWTLGISSALILGAWLLDPEILSLFGSFFAF</sequence>
<reference evidence="2" key="2">
    <citation type="submission" date="2020-09" db="EMBL/GenBank/DDBJ databases">
        <authorList>
            <person name="Sun Q."/>
            <person name="Ohkuma M."/>
        </authorList>
    </citation>
    <scope>NUCLEOTIDE SEQUENCE</scope>
    <source>
        <strain evidence="2">JCM 31311</strain>
    </source>
</reference>
<keyword evidence="1" id="KW-1133">Transmembrane helix</keyword>
<feature type="transmembrane region" description="Helical" evidence="1">
    <location>
        <begin position="69"/>
        <end position="87"/>
    </location>
</feature>
<name>A0A918C9I6_9DEIO</name>
<organism evidence="2 3">
    <name type="scientific">Deinococcus ruber</name>
    <dbReference type="NCBI Taxonomy" id="1848197"/>
    <lineage>
        <taxon>Bacteria</taxon>
        <taxon>Thermotogati</taxon>
        <taxon>Deinococcota</taxon>
        <taxon>Deinococci</taxon>
        <taxon>Deinococcales</taxon>
        <taxon>Deinococcaceae</taxon>
        <taxon>Deinococcus</taxon>
    </lineage>
</organism>
<dbReference type="EMBL" id="BMQL01000014">
    <property type="protein sequence ID" value="GGR12588.1"/>
    <property type="molecule type" value="Genomic_DNA"/>
</dbReference>
<proteinExistence type="predicted"/>
<evidence type="ECO:0000313" key="3">
    <source>
        <dbReference type="Proteomes" id="UP000603865"/>
    </source>
</evidence>
<protein>
    <submittedName>
        <fullName evidence="2">Uncharacterized protein</fullName>
    </submittedName>
</protein>
<keyword evidence="1" id="KW-0472">Membrane</keyword>
<evidence type="ECO:0000313" key="2">
    <source>
        <dbReference type="EMBL" id="GGR12588.1"/>
    </source>
</evidence>
<evidence type="ECO:0000256" key="1">
    <source>
        <dbReference type="SAM" id="Phobius"/>
    </source>
</evidence>
<dbReference type="AlphaFoldDB" id="A0A918C9I6"/>